<dbReference type="PROSITE" id="PS51733">
    <property type="entry name" value="BPL_LPL_CATALYTIC"/>
    <property type="match status" value="1"/>
</dbReference>
<evidence type="ECO:0000313" key="10">
    <source>
        <dbReference type="Proteomes" id="UP000674938"/>
    </source>
</evidence>
<dbReference type="SUPFAM" id="SSF82649">
    <property type="entry name" value="SufE/NifU"/>
    <property type="match status" value="1"/>
</dbReference>
<organism evidence="9 10">
    <name type="scientific">Vagococcus allomyrinae</name>
    <dbReference type="NCBI Taxonomy" id="2794353"/>
    <lineage>
        <taxon>Bacteria</taxon>
        <taxon>Bacillati</taxon>
        <taxon>Bacillota</taxon>
        <taxon>Bacilli</taxon>
        <taxon>Lactobacillales</taxon>
        <taxon>Enterococcaceae</taxon>
        <taxon>Vagococcus</taxon>
    </lineage>
</organism>
<comment type="caution">
    <text evidence="9">The sequence shown here is derived from an EMBL/GenBank/DDBJ whole genome shotgun (WGS) entry which is preliminary data.</text>
</comment>
<keyword evidence="10" id="KW-1185">Reference proteome</keyword>
<comment type="pathway">
    <text evidence="2">Protein modification; protein lipoylation via exogenous pathway; protein N(6)-(lipoyl)lysine from lipoate: step 1/2.</text>
</comment>
<evidence type="ECO:0000259" key="8">
    <source>
        <dbReference type="PROSITE" id="PS51733"/>
    </source>
</evidence>
<dbReference type="GO" id="GO:0009249">
    <property type="term" value="P:protein lipoylation"/>
    <property type="evidence" value="ECO:0007669"/>
    <property type="project" value="InterPro"/>
</dbReference>
<dbReference type="PANTHER" id="PTHR12561">
    <property type="entry name" value="LIPOATE-PROTEIN LIGASE"/>
    <property type="match status" value="1"/>
</dbReference>
<dbReference type="InterPro" id="IPR045864">
    <property type="entry name" value="aa-tRNA-synth_II/BPL/LPL"/>
</dbReference>
<dbReference type="Gene3D" id="3.30.390.50">
    <property type="entry name" value="CO dehydrogenase flavoprotein, C-terminal domain"/>
    <property type="match status" value="1"/>
</dbReference>
<keyword evidence="4 9" id="KW-0436">Ligase</keyword>
<evidence type="ECO:0000256" key="7">
    <source>
        <dbReference type="ARBA" id="ARBA00048037"/>
    </source>
</evidence>
<dbReference type="GO" id="GO:0005737">
    <property type="term" value="C:cytoplasm"/>
    <property type="evidence" value="ECO:0007669"/>
    <property type="project" value="TreeGrafter"/>
</dbReference>
<dbReference type="GO" id="GO:0017118">
    <property type="term" value="F:lipoyltransferase activity"/>
    <property type="evidence" value="ECO:0007669"/>
    <property type="project" value="TreeGrafter"/>
</dbReference>
<comment type="catalytic activity">
    <reaction evidence="7">
        <text>L-lysyl-[lipoyl-carrier protein] + (R)-lipoate + ATP = N(6)-[(R)-lipoyl]-L-lysyl-[lipoyl-carrier protein] + AMP + diphosphate + H(+)</text>
        <dbReference type="Rhea" id="RHEA:49288"/>
        <dbReference type="Rhea" id="RHEA-COMP:10500"/>
        <dbReference type="Rhea" id="RHEA-COMP:10502"/>
        <dbReference type="ChEBI" id="CHEBI:15378"/>
        <dbReference type="ChEBI" id="CHEBI:29969"/>
        <dbReference type="ChEBI" id="CHEBI:30616"/>
        <dbReference type="ChEBI" id="CHEBI:33019"/>
        <dbReference type="ChEBI" id="CHEBI:83088"/>
        <dbReference type="ChEBI" id="CHEBI:83099"/>
        <dbReference type="ChEBI" id="CHEBI:456215"/>
        <dbReference type="EC" id="6.3.1.20"/>
    </reaction>
</comment>
<evidence type="ECO:0000256" key="2">
    <source>
        <dbReference type="ARBA" id="ARBA00005124"/>
    </source>
</evidence>
<evidence type="ECO:0000256" key="4">
    <source>
        <dbReference type="ARBA" id="ARBA00022598"/>
    </source>
</evidence>
<evidence type="ECO:0000313" key="9">
    <source>
        <dbReference type="EMBL" id="MBP1039902.1"/>
    </source>
</evidence>
<evidence type="ECO:0000256" key="1">
    <source>
        <dbReference type="ARBA" id="ARBA00005085"/>
    </source>
</evidence>
<dbReference type="GO" id="GO:0005524">
    <property type="term" value="F:ATP binding"/>
    <property type="evidence" value="ECO:0007669"/>
    <property type="project" value="UniProtKB-KW"/>
</dbReference>
<dbReference type="Proteomes" id="UP000674938">
    <property type="component" value="Unassembled WGS sequence"/>
</dbReference>
<dbReference type="PANTHER" id="PTHR12561:SF3">
    <property type="entry name" value="LIPOYLTRANSFERASE 1, MITOCHONDRIAL"/>
    <property type="match status" value="1"/>
</dbReference>
<proteinExistence type="predicted"/>
<comment type="pathway">
    <text evidence="1">Protein modification; protein lipoylation via exogenous pathway; protein N(6)-(lipoyl)lysine from lipoate: step 2/2.</text>
</comment>
<keyword evidence="6" id="KW-0067">ATP-binding</keyword>
<dbReference type="AlphaFoldDB" id="A0A940P8I3"/>
<protein>
    <recommendedName>
        <fullName evidence="3">lipoate--protein ligase</fullName>
        <ecNumber evidence="3">6.3.1.20</ecNumber>
    </recommendedName>
</protein>
<dbReference type="CDD" id="cd16443">
    <property type="entry name" value="LplA"/>
    <property type="match status" value="1"/>
</dbReference>
<dbReference type="InterPro" id="IPR019491">
    <property type="entry name" value="Lipoate_protein_ligase_C"/>
</dbReference>
<dbReference type="InterPro" id="IPR004143">
    <property type="entry name" value="BPL_LPL_catalytic"/>
</dbReference>
<dbReference type="Gene3D" id="3.30.930.10">
    <property type="entry name" value="Bira Bifunctional Protein, Domain 2"/>
    <property type="match status" value="1"/>
</dbReference>
<evidence type="ECO:0000256" key="6">
    <source>
        <dbReference type="ARBA" id="ARBA00022840"/>
    </source>
</evidence>
<accession>A0A940P8I3</accession>
<name>A0A940P8I3_9ENTE</name>
<dbReference type="Pfam" id="PF10437">
    <property type="entry name" value="Lip_prot_lig_C"/>
    <property type="match status" value="1"/>
</dbReference>
<evidence type="ECO:0000256" key="5">
    <source>
        <dbReference type="ARBA" id="ARBA00022741"/>
    </source>
</evidence>
<dbReference type="EC" id="6.3.1.20" evidence="3"/>
<gene>
    <name evidence="9" type="ORF">I6N95_02645</name>
</gene>
<keyword evidence="5" id="KW-0547">Nucleotide-binding</keyword>
<feature type="domain" description="BPL/LPL catalytic" evidence="8">
    <location>
        <begin position="21"/>
        <end position="209"/>
    </location>
</feature>
<dbReference type="EMBL" id="JAEEGA010000001">
    <property type="protein sequence ID" value="MBP1039902.1"/>
    <property type="molecule type" value="Genomic_DNA"/>
</dbReference>
<reference evidence="9" key="1">
    <citation type="submission" date="2020-12" db="EMBL/GenBank/DDBJ databases">
        <title>Vagococcus allomyrinae sp. nov. and Enterococcus lavae sp. nov., isolated from the larvae of Allomyrina dichotoma.</title>
        <authorList>
            <person name="Lee S.D."/>
        </authorList>
    </citation>
    <scope>NUCLEOTIDE SEQUENCE</scope>
    <source>
        <strain evidence="9">BWB3-3</strain>
    </source>
</reference>
<sequence length="333" mass="38295">MNSLDIRTNLATEEYLLNKWDKQEPLILFYIQKPSIIIGRNQDYYAELNLPYVLKEQITVTRRLSGGGTVYDDLGNLSYSIVTQKGRAFGNFKELTQPILTALQQLGVQANLTGRNDLIVEGRKFSGNAMYQKGTKLFCHGTLMYDVNLAVLPQALSVFPEKLKANNVRSVRSRVTNLKPYLTTCYQQTTAEFRDLLLCQLFAVSDLQMIQEKQYQLTSYDKSQIQSLVTSRYSNPHWIQGNHQLATYTVKQRFPIGTIEVRFELSDRRLHQVHFYGDFFNQETPTDLEKALEQAPYELTALTDLLKTFDLSRYFGPVSAIELANLIYKEPQL</sequence>
<dbReference type="SUPFAM" id="SSF55681">
    <property type="entry name" value="Class II aaRS and biotin synthetases"/>
    <property type="match status" value="1"/>
</dbReference>
<dbReference type="InterPro" id="IPR004562">
    <property type="entry name" value="LipoylTrfase_LipoateP_Ligase"/>
</dbReference>
<dbReference type="NCBIfam" id="TIGR00545">
    <property type="entry name" value="lipoyltrans"/>
    <property type="match status" value="1"/>
</dbReference>
<dbReference type="GO" id="GO:0016979">
    <property type="term" value="F:lipoate-protein ligase activity"/>
    <property type="evidence" value="ECO:0007669"/>
    <property type="project" value="UniProtKB-EC"/>
</dbReference>
<evidence type="ECO:0000256" key="3">
    <source>
        <dbReference type="ARBA" id="ARBA00012367"/>
    </source>
</evidence>
<dbReference type="Pfam" id="PF21948">
    <property type="entry name" value="LplA-B_cat"/>
    <property type="match status" value="1"/>
</dbReference>